<comment type="caution">
    <text evidence="1">The sequence shown here is derived from an EMBL/GenBank/DDBJ whole genome shotgun (WGS) entry which is preliminary data.</text>
</comment>
<accession>A0ABT9ZS92</accession>
<evidence type="ECO:0000313" key="1">
    <source>
        <dbReference type="EMBL" id="MDQ0254087.1"/>
    </source>
</evidence>
<dbReference type="EMBL" id="JAUSUG010000004">
    <property type="protein sequence ID" value="MDQ0254087.1"/>
    <property type="molecule type" value="Genomic_DNA"/>
</dbReference>
<gene>
    <name evidence="1" type="ORF">J2S74_001460</name>
</gene>
<organism evidence="1 2">
    <name type="scientific">Evansella vedderi</name>
    <dbReference type="NCBI Taxonomy" id="38282"/>
    <lineage>
        <taxon>Bacteria</taxon>
        <taxon>Bacillati</taxon>
        <taxon>Bacillota</taxon>
        <taxon>Bacilli</taxon>
        <taxon>Bacillales</taxon>
        <taxon>Bacillaceae</taxon>
        <taxon>Evansella</taxon>
    </lineage>
</organism>
<evidence type="ECO:0000313" key="2">
    <source>
        <dbReference type="Proteomes" id="UP001230005"/>
    </source>
</evidence>
<proteinExistence type="predicted"/>
<protein>
    <submittedName>
        <fullName evidence="1">Uncharacterized protein</fullName>
    </submittedName>
</protein>
<reference evidence="1 2" key="1">
    <citation type="submission" date="2023-07" db="EMBL/GenBank/DDBJ databases">
        <title>Genomic Encyclopedia of Type Strains, Phase IV (KMG-IV): sequencing the most valuable type-strain genomes for metagenomic binning, comparative biology and taxonomic classification.</title>
        <authorList>
            <person name="Goeker M."/>
        </authorList>
    </citation>
    <scope>NUCLEOTIDE SEQUENCE [LARGE SCALE GENOMIC DNA]</scope>
    <source>
        <strain evidence="1 2">DSM 9768</strain>
    </source>
</reference>
<dbReference type="RefSeq" id="WP_307323551.1">
    <property type="nucleotide sequence ID" value="NZ_JAUSUG010000004.1"/>
</dbReference>
<sequence length="47" mass="5280">MAWTVLHSIQYKKESLTWETGQGAGGFKDQPLLYGLDDVPFGNMTTF</sequence>
<dbReference type="Proteomes" id="UP001230005">
    <property type="component" value="Unassembled WGS sequence"/>
</dbReference>
<name>A0ABT9ZS92_9BACI</name>
<keyword evidence="2" id="KW-1185">Reference proteome</keyword>